<protein>
    <submittedName>
        <fullName evidence="2">Uncharacterized protein</fullName>
    </submittedName>
</protein>
<dbReference type="Proteomes" id="UP000663848">
    <property type="component" value="Unassembled WGS sequence"/>
</dbReference>
<dbReference type="EMBL" id="CAJNYT010004628">
    <property type="protein sequence ID" value="CAF3674809.1"/>
    <property type="molecule type" value="Genomic_DNA"/>
</dbReference>
<organism evidence="2 3">
    <name type="scientific">Rotaria socialis</name>
    <dbReference type="NCBI Taxonomy" id="392032"/>
    <lineage>
        <taxon>Eukaryota</taxon>
        <taxon>Metazoa</taxon>
        <taxon>Spiralia</taxon>
        <taxon>Gnathifera</taxon>
        <taxon>Rotifera</taxon>
        <taxon>Eurotatoria</taxon>
        <taxon>Bdelloidea</taxon>
        <taxon>Philodinida</taxon>
        <taxon>Philodinidae</taxon>
        <taxon>Rotaria</taxon>
    </lineage>
</organism>
<reference evidence="2" key="1">
    <citation type="submission" date="2021-02" db="EMBL/GenBank/DDBJ databases">
        <authorList>
            <person name="Nowell W R."/>
        </authorList>
    </citation>
    <scope>NUCLEOTIDE SEQUENCE</scope>
</reference>
<accession>A0A821PYH1</accession>
<name>A0A821PYH1_9BILA</name>
<evidence type="ECO:0000313" key="2">
    <source>
        <dbReference type="EMBL" id="CAF4816522.1"/>
    </source>
</evidence>
<evidence type="ECO:0000313" key="3">
    <source>
        <dbReference type="Proteomes" id="UP000663848"/>
    </source>
</evidence>
<sequence length="160" mass="18728">MLEPFAEINSRIQSESVVTASLVVPSVVHIIDHLKNIKSNISFLKKMCLQLEQATNERFSSIVKRLSQQIVYKDDPFSDPIYFVCTVLDPEFNFFWLIQMNYTPILESVTAHFVARHFVAEFCFPFCSSQKNLFRYAHRYPSLHLFLLILFLLKDIKLMS</sequence>
<gene>
    <name evidence="1" type="ORF">GRG538_LOCUS26618</name>
    <name evidence="2" type="ORF">QYT958_LOCUS24794</name>
</gene>
<dbReference type="EMBL" id="CAJOBR010005395">
    <property type="protein sequence ID" value="CAF4816522.1"/>
    <property type="molecule type" value="Genomic_DNA"/>
</dbReference>
<dbReference type="AlphaFoldDB" id="A0A821PYH1"/>
<comment type="caution">
    <text evidence="2">The sequence shown here is derived from an EMBL/GenBank/DDBJ whole genome shotgun (WGS) entry which is preliminary data.</text>
</comment>
<proteinExistence type="predicted"/>
<evidence type="ECO:0000313" key="1">
    <source>
        <dbReference type="EMBL" id="CAF3674809.1"/>
    </source>
</evidence>
<dbReference type="Proteomes" id="UP000663872">
    <property type="component" value="Unassembled WGS sequence"/>
</dbReference>